<keyword evidence="8" id="KW-1185">Reference proteome</keyword>
<evidence type="ECO:0000256" key="4">
    <source>
        <dbReference type="SAM" id="Phobius"/>
    </source>
</evidence>
<dbReference type="InterPro" id="IPR007348">
    <property type="entry name" value="CopC_dom"/>
</dbReference>
<feature type="compositionally biased region" description="Low complexity" evidence="3">
    <location>
        <begin position="137"/>
        <end position="156"/>
    </location>
</feature>
<dbReference type="Proteomes" id="UP000266975">
    <property type="component" value="Unassembled WGS sequence"/>
</dbReference>
<dbReference type="GO" id="GO:0005507">
    <property type="term" value="F:copper ion binding"/>
    <property type="evidence" value="ECO:0007669"/>
    <property type="project" value="InterPro"/>
</dbReference>
<dbReference type="AlphaFoldDB" id="A0A3M8K8S0"/>
<keyword evidence="4" id="KW-0812">Transmembrane</keyword>
<dbReference type="Pfam" id="PF04234">
    <property type="entry name" value="CopC"/>
    <property type="match status" value="1"/>
</dbReference>
<keyword evidence="4" id="KW-0472">Membrane</keyword>
<gene>
    <name evidence="7" type="ORF">C5L39_02570</name>
</gene>
<dbReference type="InterPro" id="IPR014756">
    <property type="entry name" value="Ig_E-set"/>
</dbReference>
<name>A0A3M8K8S0_9CORY</name>
<evidence type="ECO:0000256" key="5">
    <source>
        <dbReference type="SAM" id="SignalP"/>
    </source>
</evidence>
<feature type="signal peptide" evidence="5">
    <location>
        <begin position="1"/>
        <end position="24"/>
    </location>
</feature>
<evidence type="ECO:0000313" key="8">
    <source>
        <dbReference type="Proteomes" id="UP000266975"/>
    </source>
</evidence>
<dbReference type="PROSITE" id="PS51257">
    <property type="entry name" value="PROKAR_LIPOPROTEIN"/>
    <property type="match status" value="1"/>
</dbReference>
<feature type="chain" id="PRO_5018048929" description="CopC domain-containing protein" evidence="5">
    <location>
        <begin position="25"/>
        <end position="199"/>
    </location>
</feature>
<dbReference type="RefSeq" id="WP_123047326.1">
    <property type="nucleotide sequence ID" value="NZ_PTJO01000003.1"/>
</dbReference>
<keyword evidence="2" id="KW-0186">Copper</keyword>
<dbReference type="OrthoDB" id="5242236at2"/>
<evidence type="ECO:0000259" key="6">
    <source>
        <dbReference type="Pfam" id="PF04234"/>
    </source>
</evidence>
<evidence type="ECO:0000313" key="7">
    <source>
        <dbReference type="EMBL" id="RNE49279.1"/>
    </source>
</evidence>
<accession>A0A3M8K8S0</accession>
<dbReference type="InterPro" id="IPR014755">
    <property type="entry name" value="Cu-Rt/internalin_Ig-like"/>
</dbReference>
<dbReference type="Gene3D" id="2.60.40.1220">
    <property type="match status" value="1"/>
</dbReference>
<keyword evidence="4" id="KW-1133">Transmembrane helix</keyword>
<reference evidence="7 8" key="1">
    <citation type="submission" date="2018-02" db="EMBL/GenBank/DDBJ databases">
        <title>Corynebacterium alimpuense sp. nov., a marine obligate actinomycete isolated from sediments of Valparaiso bay, Chile.</title>
        <authorList>
            <person name="Claverias F."/>
            <person name="Gonzales-Siles L."/>
            <person name="Salva-Serra F."/>
            <person name="Inganaes E."/>
            <person name="Molin K."/>
            <person name="Cumsille A."/>
            <person name="Undabarrena A."/>
            <person name="Couve E."/>
            <person name="Moore E.R.B."/>
            <person name="Gomila M."/>
            <person name="Camara B."/>
        </authorList>
    </citation>
    <scope>NUCLEOTIDE SEQUENCE [LARGE SCALE GENOMIC DNA]</scope>
    <source>
        <strain evidence="7 8">CCUG 69366</strain>
    </source>
</reference>
<feature type="transmembrane region" description="Helical" evidence="4">
    <location>
        <begin position="170"/>
        <end position="191"/>
    </location>
</feature>
<evidence type="ECO:0000256" key="2">
    <source>
        <dbReference type="ARBA" id="ARBA00023008"/>
    </source>
</evidence>
<evidence type="ECO:0000256" key="3">
    <source>
        <dbReference type="SAM" id="MobiDB-lite"/>
    </source>
</evidence>
<comment type="caution">
    <text evidence="7">The sequence shown here is derived from an EMBL/GenBank/DDBJ whole genome shotgun (WGS) entry which is preliminary data.</text>
</comment>
<evidence type="ECO:0000256" key="1">
    <source>
        <dbReference type="ARBA" id="ARBA00022729"/>
    </source>
</evidence>
<dbReference type="GO" id="GO:0046688">
    <property type="term" value="P:response to copper ion"/>
    <property type="evidence" value="ECO:0007669"/>
    <property type="project" value="InterPro"/>
</dbReference>
<sequence length="199" mass="20641">MLKLRSNVVSGLIAAAITGTIACAAPAAWAHDVVIGGDPADKEVLQEFPEVLSLEFSGYVKEDFNTFALSNATTDEILFTGEPTVDGRWVTLQVPEDIEAGEGDYRIGFQITSSDGHSTRGMTTFTVAGETSDDPADAPGASSAADDSDAAEPSGETADSDATTLVEGPMSWVLAGVGILAILGVIVMMIAKGRNNTQE</sequence>
<feature type="domain" description="CopC" evidence="6">
    <location>
        <begin position="31"/>
        <end position="127"/>
    </location>
</feature>
<keyword evidence="1 5" id="KW-0732">Signal</keyword>
<feature type="region of interest" description="Disordered" evidence="3">
    <location>
        <begin position="127"/>
        <end position="162"/>
    </location>
</feature>
<proteinExistence type="predicted"/>
<dbReference type="EMBL" id="PTJO01000003">
    <property type="protein sequence ID" value="RNE49279.1"/>
    <property type="molecule type" value="Genomic_DNA"/>
</dbReference>
<organism evidence="7 8">
    <name type="scientific">Corynebacterium alimapuense</name>
    <dbReference type="NCBI Taxonomy" id="1576874"/>
    <lineage>
        <taxon>Bacteria</taxon>
        <taxon>Bacillati</taxon>
        <taxon>Actinomycetota</taxon>
        <taxon>Actinomycetes</taxon>
        <taxon>Mycobacteriales</taxon>
        <taxon>Corynebacteriaceae</taxon>
        <taxon>Corynebacterium</taxon>
    </lineage>
</organism>
<protein>
    <recommendedName>
        <fullName evidence="6">CopC domain-containing protein</fullName>
    </recommendedName>
</protein>
<dbReference type="SUPFAM" id="SSF81296">
    <property type="entry name" value="E set domains"/>
    <property type="match status" value="1"/>
</dbReference>
<dbReference type="GO" id="GO:0042597">
    <property type="term" value="C:periplasmic space"/>
    <property type="evidence" value="ECO:0007669"/>
    <property type="project" value="InterPro"/>
</dbReference>